<keyword evidence="7" id="KW-1185">Reference proteome</keyword>
<accession>A0A392NCU4</accession>
<evidence type="ECO:0000256" key="1">
    <source>
        <dbReference type="ARBA" id="ARBA00004123"/>
    </source>
</evidence>
<dbReference type="GO" id="GO:0005634">
    <property type="term" value="C:nucleus"/>
    <property type="evidence" value="ECO:0007669"/>
    <property type="project" value="UniProtKB-SubCell"/>
</dbReference>
<protein>
    <submittedName>
        <fullName evidence="6">Replication protein A1-like protein</fullName>
    </submittedName>
</protein>
<dbReference type="AlphaFoldDB" id="A0A392NCU4"/>
<evidence type="ECO:0000313" key="6">
    <source>
        <dbReference type="EMBL" id="MCH96989.1"/>
    </source>
</evidence>
<keyword evidence="3" id="KW-0238">DNA-binding</keyword>
<keyword evidence="2" id="KW-0805">Transcription regulation</keyword>
<evidence type="ECO:0000256" key="5">
    <source>
        <dbReference type="ARBA" id="ARBA00023242"/>
    </source>
</evidence>
<keyword evidence="4" id="KW-0804">Transcription</keyword>
<evidence type="ECO:0000256" key="2">
    <source>
        <dbReference type="ARBA" id="ARBA00023015"/>
    </source>
</evidence>
<evidence type="ECO:0000256" key="3">
    <source>
        <dbReference type="ARBA" id="ARBA00023125"/>
    </source>
</evidence>
<comment type="caution">
    <text evidence="6">The sequence shown here is derived from an EMBL/GenBank/DDBJ whole genome shotgun (WGS) entry which is preliminary data.</text>
</comment>
<evidence type="ECO:0000256" key="4">
    <source>
        <dbReference type="ARBA" id="ARBA00023163"/>
    </source>
</evidence>
<organism evidence="6 7">
    <name type="scientific">Trifolium medium</name>
    <dbReference type="NCBI Taxonomy" id="97028"/>
    <lineage>
        <taxon>Eukaryota</taxon>
        <taxon>Viridiplantae</taxon>
        <taxon>Streptophyta</taxon>
        <taxon>Embryophyta</taxon>
        <taxon>Tracheophyta</taxon>
        <taxon>Spermatophyta</taxon>
        <taxon>Magnoliopsida</taxon>
        <taxon>eudicotyledons</taxon>
        <taxon>Gunneridae</taxon>
        <taxon>Pentapetalae</taxon>
        <taxon>rosids</taxon>
        <taxon>fabids</taxon>
        <taxon>Fabales</taxon>
        <taxon>Fabaceae</taxon>
        <taxon>Papilionoideae</taxon>
        <taxon>50 kb inversion clade</taxon>
        <taxon>NPAAA clade</taxon>
        <taxon>Hologalegina</taxon>
        <taxon>IRL clade</taxon>
        <taxon>Trifolieae</taxon>
        <taxon>Trifolium</taxon>
    </lineage>
</organism>
<dbReference type="InterPro" id="IPR015300">
    <property type="entry name" value="DNA-bd_pseudobarrel_sf"/>
</dbReference>
<dbReference type="Proteomes" id="UP000265520">
    <property type="component" value="Unassembled WGS sequence"/>
</dbReference>
<proteinExistence type="predicted"/>
<keyword evidence="5" id="KW-0539">Nucleus</keyword>
<name>A0A392NCU4_9FABA</name>
<evidence type="ECO:0000313" key="7">
    <source>
        <dbReference type="Proteomes" id="UP000265520"/>
    </source>
</evidence>
<gene>
    <name evidence="6" type="ORF">A2U01_0017982</name>
</gene>
<dbReference type="SUPFAM" id="SSF101936">
    <property type="entry name" value="DNA-binding pseudobarrel domain"/>
    <property type="match status" value="1"/>
</dbReference>
<dbReference type="EMBL" id="LXQA010033818">
    <property type="protein sequence ID" value="MCH96989.1"/>
    <property type="molecule type" value="Genomic_DNA"/>
</dbReference>
<comment type="subcellular location">
    <subcellularLocation>
        <location evidence="1">Nucleus</location>
    </subcellularLocation>
</comment>
<reference evidence="6 7" key="1">
    <citation type="journal article" date="2018" name="Front. Plant Sci.">
        <title>Red Clover (Trifolium pratense) and Zigzag Clover (T. medium) - A Picture of Genomic Similarities and Differences.</title>
        <authorList>
            <person name="Dluhosova J."/>
            <person name="Istvanek J."/>
            <person name="Nedelnik J."/>
            <person name="Repkova J."/>
        </authorList>
    </citation>
    <scope>NUCLEOTIDE SEQUENCE [LARGE SCALE GENOMIC DNA]</scope>
    <source>
        <strain evidence="7">cv. 10/8</strain>
        <tissue evidence="6">Leaf</tissue>
    </source>
</reference>
<dbReference type="GO" id="GO:0003677">
    <property type="term" value="F:DNA binding"/>
    <property type="evidence" value="ECO:0007669"/>
    <property type="project" value="UniProtKB-KW"/>
</dbReference>
<sequence>MNYGKFASKIFSKDAKYVKLIDEKGLEWNCTIQSSTQPYNHVKFGGKWGSMVRARNYSEGAHIMFGSPTLGDAWELFVKKIY</sequence>